<protein>
    <submittedName>
        <fullName evidence="3">HDOD domain-containing protein</fullName>
    </submittedName>
</protein>
<keyword evidence="4" id="KW-1185">Reference proteome</keyword>
<gene>
    <name evidence="3" type="ORF">NNL22_13880</name>
</gene>
<dbReference type="AlphaFoldDB" id="A0A9E8KPE8"/>
<feature type="domain" description="HDOD" evidence="2">
    <location>
        <begin position="22"/>
        <end position="216"/>
    </location>
</feature>
<sequence>MNKQDSPVGAKEWSEFLTAQILPTGPFVGKQVLKTIKEDKLPYKKIAERVNKDPIFSYHVMSKANQGKGESAPFSKTLDHAISMLGTESLKKITLSLPTISPKPGDSEQFYYARVICSSLLASYLARSFSAIKQLGQTEDIYWGALFCGVPMWYLWRFATPQMKQVRHTIHTDYKSPKEAETEVFGCTIPELAQTLVNRLDVPPLTKACYAPESQLTPKQWIKMSRHVRPSGRPIKVDDKRINLVSSRASFAITLANLLAYYASQDWYSTATLRVQKVIAVYLGIPLDQAIAITHKCAADMSREHPIPDILLPAARLMLPPRDKAKKESLPQQSKPLVDQPNETSSSATPLTTATTAASAVATKTEPPSVTTPAVSPTTTEANQSEKEPDKPINEEPAKPAEIKVNHAPKKEEVTQEDKAPQRTRGDKDTFNEFTDLMLNNPDNFVDLHELMNAATQCVSYGIGLQKAIVALVNTGETRLKAYYHVGTRDHPQLSGYQADLTKPSLFSRLIEKPSSIWVKPSSNKNIWAMIPPEFKVASAAKEFFLMSIFVNQKPVAVFYADSGDESHPLTEYDYKQFKYMCSAATHCLQYLAAKRAKQT</sequence>
<dbReference type="InterPro" id="IPR052340">
    <property type="entry name" value="RNase_Y/CdgJ"/>
</dbReference>
<dbReference type="EMBL" id="CP101527">
    <property type="protein sequence ID" value="UZW74105.1"/>
    <property type="molecule type" value="Genomic_DNA"/>
</dbReference>
<name>A0A9E8KPE8_9ALTE</name>
<dbReference type="PROSITE" id="PS51833">
    <property type="entry name" value="HDOD"/>
    <property type="match status" value="1"/>
</dbReference>
<dbReference type="RefSeq" id="WP_251811294.1">
    <property type="nucleotide sequence ID" value="NZ_CP101527.1"/>
</dbReference>
<dbReference type="Proteomes" id="UP001164472">
    <property type="component" value="Chromosome"/>
</dbReference>
<dbReference type="SUPFAM" id="SSF109604">
    <property type="entry name" value="HD-domain/PDEase-like"/>
    <property type="match status" value="1"/>
</dbReference>
<dbReference type="PANTHER" id="PTHR33525:SF3">
    <property type="entry name" value="RIBONUCLEASE Y"/>
    <property type="match status" value="1"/>
</dbReference>
<dbReference type="KEGG" id="asem:NNL22_13880"/>
<dbReference type="InterPro" id="IPR029016">
    <property type="entry name" value="GAF-like_dom_sf"/>
</dbReference>
<evidence type="ECO:0000259" key="2">
    <source>
        <dbReference type="PROSITE" id="PS51833"/>
    </source>
</evidence>
<evidence type="ECO:0000256" key="1">
    <source>
        <dbReference type="SAM" id="MobiDB-lite"/>
    </source>
</evidence>
<dbReference type="InterPro" id="IPR013976">
    <property type="entry name" value="HDOD"/>
</dbReference>
<reference evidence="3" key="1">
    <citation type="submission" date="2022-07" db="EMBL/GenBank/DDBJ databases">
        <title>Alkalimarinus sp. nov., isolated from gut of a Alitta virens.</title>
        <authorList>
            <person name="Yang A.I."/>
            <person name="Shin N.-R."/>
        </authorList>
    </citation>
    <scope>NUCLEOTIDE SEQUENCE</scope>
    <source>
        <strain evidence="3">FA028</strain>
    </source>
</reference>
<dbReference type="SUPFAM" id="SSF55781">
    <property type="entry name" value="GAF domain-like"/>
    <property type="match status" value="1"/>
</dbReference>
<proteinExistence type="predicted"/>
<dbReference type="Gene3D" id="1.10.3210.10">
    <property type="entry name" value="Hypothetical protein af1432"/>
    <property type="match status" value="1"/>
</dbReference>
<dbReference type="Gene3D" id="3.30.450.40">
    <property type="match status" value="1"/>
</dbReference>
<evidence type="ECO:0000313" key="3">
    <source>
        <dbReference type="EMBL" id="UZW74105.1"/>
    </source>
</evidence>
<dbReference type="Pfam" id="PF08668">
    <property type="entry name" value="HDOD"/>
    <property type="match status" value="1"/>
</dbReference>
<evidence type="ECO:0000313" key="4">
    <source>
        <dbReference type="Proteomes" id="UP001164472"/>
    </source>
</evidence>
<dbReference type="PANTHER" id="PTHR33525">
    <property type="match status" value="1"/>
</dbReference>
<accession>A0A9E8KPE8</accession>
<feature type="compositionally biased region" description="Low complexity" evidence="1">
    <location>
        <begin position="344"/>
        <end position="382"/>
    </location>
</feature>
<feature type="compositionally biased region" description="Basic and acidic residues" evidence="1">
    <location>
        <begin position="384"/>
        <end position="428"/>
    </location>
</feature>
<feature type="region of interest" description="Disordered" evidence="1">
    <location>
        <begin position="324"/>
        <end position="428"/>
    </location>
</feature>
<organism evidence="3 4">
    <name type="scientific">Alkalimarinus sediminis</name>
    <dbReference type="NCBI Taxonomy" id="1632866"/>
    <lineage>
        <taxon>Bacteria</taxon>
        <taxon>Pseudomonadati</taxon>
        <taxon>Pseudomonadota</taxon>
        <taxon>Gammaproteobacteria</taxon>
        <taxon>Alteromonadales</taxon>
        <taxon>Alteromonadaceae</taxon>
        <taxon>Alkalimarinus</taxon>
    </lineage>
</organism>